<keyword evidence="4" id="KW-1185">Reference proteome</keyword>
<name>A0ABN2NFS4_9PSEU</name>
<evidence type="ECO:0000313" key="4">
    <source>
        <dbReference type="Proteomes" id="UP001500449"/>
    </source>
</evidence>
<feature type="domain" description="Amidohydrolase-related" evidence="2">
    <location>
        <begin position="88"/>
        <end position="375"/>
    </location>
</feature>
<dbReference type="EMBL" id="BAAAQK010000022">
    <property type="protein sequence ID" value="GAA1866970.1"/>
    <property type="molecule type" value="Genomic_DNA"/>
</dbReference>
<dbReference type="Proteomes" id="UP001500449">
    <property type="component" value="Unassembled WGS sequence"/>
</dbReference>
<keyword evidence="1" id="KW-0456">Lyase</keyword>
<dbReference type="Pfam" id="PF04909">
    <property type="entry name" value="Amidohydro_2"/>
    <property type="match status" value="1"/>
</dbReference>
<accession>A0ABN2NFS4</accession>
<sequence>MDMNDLILVSVDDHAVEPADMFETHFPAHLRDRAPKIGLTADGRERWTFQGMELGAAGLNAVASWPKQEWSNDPVGFAEMRPGCYDIHSRIRDMDANGQIAGMTFPTWVGFAGSHLLAAPDRALSTMVVSAYNDWHLDEWAGAYPGRILALPILPMWDVAASVAEIERVAAKGAKGITFPETPYAVDLPSFSTDHWDPVLKALVDHDMVLCLHIGGAFKLLQRPKEYSIDQHIIMSPQLSAVAATDLMVGGVFTRFPTLKVAMSEGGIGWIPFLLDRIDLHMRNQTWAGLDLGGLNGTDLFRRNFLGCFITNPSSLQLRHRIGIESIAWECDYPHSDSTWPRSPEILHAELEAAGVSDEERHLIGWRNACRFFDFDPFVAIPQEKATVGALRAQAADVDVSETSRAEYRRRYEAAAV</sequence>
<dbReference type="InterPro" id="IPR032466">
    <property type="entry name" value="Metal_Hydrolase"/>
</dbReference>
<evidence type="ECO:0000256" key="1">
    <source>
        <dbReference type="ARBA" id="ARBA00023239"/>
    </source>
</evidence>
<comment type="caution">
    <text evidence="3">The sequence shown here is derived from an EMBL/GenBank/DDBJ whole genome shotgun (WGS) entry which is preliminary data.</text>
</comment>
<evidence type="ECO:0000313" key="3">
    <source>
        <dbReference type="EMBL" id="GAA1866970.1"/>
    </source>
</evidence>
<evidence type="ECO:0000259" key="2">
    <source>
        <dbReference type="Pfam" id="PF04909"/>
    </source>
</evidence>
<dbReference type="Gene3D" id="3.20.20.140">
    <property type="entry name" value="Metal-dependent hydrolases"/>
    <property type="match status" value="1"/>
</dbReference>
<dbReference type="PANTHER" id="PTHR21240">
    <property type="entry name" value="2-AMINO-3-CARBOXYLMUCONATE-6-SEMIALDEHYDE DECARBOXYLASE"/>
    <property type="match status" value="1"/>
</dbReference>
<gene>
    <name evidence="3" type="ORF">GCM10009836_54250</name>
</gene>
<proteinExistence type="predicted"/>
<protein>
    <submittedName>
        <fullName evidence="3">Amidohydrolase family protein</fullName>
    </submittedName>
</protein>
<dbReference type="InterPro" id="IPR032465">
    <property type="entry name" value="ACMSD"/>
</dbReference>
<dbReference type="InterPro" id="IPR006680">
    <property type="entry name" value="Amidohydro-rel"/>
</dbReference>
<dbReference type="PANTHER" id="PTHR21240:SF28">
    <property type="entry name" value="ISO-OROTATE DECARBOXYLASE (EUROFUNG)"/>
    <property type="match status" value="1"/>
</dbReference>
<reference evidence="3 4" key="1">
    <citation type="journal article" date="2019" name="Int. J. Syst. Evol. Microbiol.">
        <title>The Global Catalogue of Microorganisms (GCM) 10K type strain sequencing project: providing services to taxonomists for standard genome sequencing and annotation.</title>
        <authorList>
            <consortium name="The Broad Institute Genomics Platform"/>
            <consortium name="The Broad Institute Genome Sequencing Center for Infectious Disease"/>
            <person name="Wu L."/>
            <person name="Ma J."/>
        </authorList>
    </citation>
    <scope>NUCLEOTIDE SEQUENCE [LARGE SCALE GENOMIC DNA]</scope>
    <source>
        <strain evidence="3 4">JCM 16009</strain>
    </source>
</reference>
<organism evidence="3 4">
    <name type="scientific">Pseudonocardia ailaonensis</name>
    <dbReference type="NCBI Taxonomy" id="367279"/>
    <lineage>
        <taxon>Bacteria</taxon>
        <taxon>Bacillati</taxon>
        <taxon>Actinomycetota</taxon>
        <taxon>Actinomycetes</taxon>
        <taxon>Pseudonocardiales</taxon>
        <taxon>Pseudonocardiaceae</taxon>
        <taxon>Pseudonocardia</taxon>
    </lineage>
</organism>
<dbReference type="SUPFAM" id="SSF51556">
    <property type="entry name" value="Metallo-dependent hydrolases"/>
    <property type="match status" value="1"/>
</dbReference>